<dbReference type="Proteomes" id="UP000424872">
    <property type="component" value="Chromosome"/>
</dbReference>
<evidence type="ECO:0000313" key="1">
    <source>
        <dbReference type="EMBL" id="MDO6409236.1"/>
    </source>
</evidence>
<dbReference type="RefSeq" id="WP_208724904.1">
    <property type="nucleotide sequence ID" value="NZ_CP024636.1"/>
</dbReference>
<dbReference type="AlphaFoldDB" id="A0AAP9H2Z2"/>
<evidence type="ECO:0000313" key="4">
    <source>
        <dbReference type="Proteomes" id="UP001171299"/>
    </source>
</evidence>
<evidence type="ECO:0000313" key="3">
    <source>
        <dbReference type="Proteomes" id="UP000424872"/>
    </source>
</evidence>
<name>A0AAP9H2Z2_9GAMM</name>
<reference evidence="1" key="3">
    <citation type="submission" date="2023-07" db="EMBL/GenBank/DDBJ databases">
        <title>The extreme plant-growth-promoting properties of Pantoea phytobeneficialis PF55 revealed by functional and genomic analysis.</title>
        <authorList>
            <person name="Nascimento F.X."/>
            <person name="Marcio R.J."/>
        </authorList>
    </citation>
    <scope>NUCLEOTIDE SEQUENCE</scope>
    <source>
        <strain evidence="1">PF55</strain>
    </source>
</reference>
<proteinExistence type="predicted"/>
<reference evidence="2" key="2">
    <citation type="journal article" date="2020" name="Environ. Microbiol.">
        <title>The extreme plant-growth-promoting properties of Pantoea phytobeneficialis MSR2 revealed by functional and genomic analysis.</title>
        <authorList>
            <person name="Nascimento F.X."/>
            <person name="Hernandez A.G."/>
            <person name="Glick B.R."/>
            <person name="Rossi M.J."/>
        </authorList>
    </citation>
    <scope>NUCLEOTIDE SEQUENCE</scope>
    <source>
        <strain evidence="2">MSR2</strain>
    </source>
</reference>
<sequence>MYKKSLPGLIVFLLFAYISSKIIIPVEIVAVHDDVLLVRHFPFLKNRQIAWWEANKKWLKEKYGVPHIQSDGYYNVFIQNFGEGYQPDHGTDEDSDLLCFNDMVFSSHCIKKDPLLWIGWSKNSGQFYR</sequence>
<keyword evidence="4" id="KW-1185">Reference proteome</keyword>
<organism evidence="2 3">
    <name type="scientific">Pantoea phytobeneficialis</name>
    <dbReference type="NCBI Taxonomy" id="2052056"/>
    <lineage>
        <taxon>Bacteria</taxon>
        <taxon>Pseudomonadati</taxon>
        <taxon>Pseudomonadota</taxon>
        <taxon>Gammaproteobacteria</taxon>
        <taxon>Enterobacterales</taxon>
        <taxon>Erwiniaceae</taxon>
        <taxon>Pantoea</taxon>
    </lineage>
</organism>
<dbReference type="Proteomes" id="UP001171299">
    <property type="component" value="Unassembled WGS sequence"/>
</dbReference>
<accession>A0AAP9H2Z2</accession>
<gene>
    <name evidence="2" type="ORF">CTZ24_04320</name>
    <name evidence="1" type="ORF">Q3404_21925</name>
</gene>
<dbReference type="InterPro" id="IPR010351">
    <property type="entry name" value="DUF943"/>
</dbReference>
<dbReference type="EMBL" id="JAUOOM010000027">
    <property type="protein sequence ID" value="MDO6409236.1"/>
    <property type="molecule type" value="Genomic_DNA"/>
</dbReference>
<evidence type="ECO:0000313" key="2">
    <source>
        <dbReference type="EMBL" id="QGR05673.1"/>
    </source>
</evidence>
<dbReference type="Pfam" id="PF06092">
    <property type="entry name" value="DUF943"/>
    <property type="match status" value="1"/>
</dbReference>
<dbReference type="KEGG" id="ppho:CTZ24_04320"/>
<protein>
    <submittedName>
        <fullName evidence="1">DUF943 family protein</fullName>
    </submittedName>
</protein>
<reference evidence="3" key="1">
    <citation type="submission" date="2017-11" db="EMBL/GenBank/DDBJ databases">
        <title>Genome sequence of Pantoea sp. MSR2.</title>
        <authorList>
            <person name="Nascimento F.X."/>
        </authorList>
    </citation>
    <scope>NUCLEOTIDE SEQUENCE [LARGE SCALE GENOMIC DNA]</scope>
    <source>
        <strain evidence="3">MSR2</strain>
    </source>
</reference>
<dbReference type="EMBL" id="CP024636">
    <property type="protein sequence ID" value="QGR05673.1"/>
    <property type="molecule type" value="Genomic_DNA"/>
</dbReference>